<evidence type="ECO:0000256" key="5">
    <source>
        <dbReference type="ARBA" id="ARBA00038035"/>
    </source>
</evidence>
<dbReference type="Gene3D" id="1.10.510.10">
    <property type="entry name" value="Transferase(Phosphotransferase) domain 1"/>
    <property type="match status" value="1"/>
</dbReference>
<dbReference type="OrthoDB" id="8693905at2759"/>
<dbReference type="PROSITE" id="PS50011">
    <property type="entry name" value="PROTEIN_KINASE_DOM"/>
    <property type="match status" value="1"/>
</dbReference>
<dbReference type="GO" id="GO:0005524">
    <property type="term" value="F:ATP binding"/>
    <property type="evidence" value="ECO:0007669"/>
    <property type="project" value="UniProtKB-UniRule"/>
</dbReference>
<evidence type="ECO:0000256" key="11">
    <source>
        <dbReference type="RuleBase" id="RU000304"/>
    </source>
</evidence>
<evidence type="ECO:0000313" key="14">
    <source>
        <dbReference type="Proteomes" id="UP000604825"/>
    </source>
</evidence>
<evidence type="ECO:0000256" key="1">
    <source>
        <dbReference type="ARBA" id="ARBA00022679"/>
    </source>
</evidence>
<dbReference type="InterPro" id="IPR000719">
    <property type="entry name" value="Prot_kinase_dom"/>
</dbReference>
<evidence type="ECO:0000256" key="2">
    <source>
        <dbReference type="ARBA" id="ARBA00022741"/>
    </source>
</evidence>
<evidence type="ECO:0000259" key="12">
    <source>
        <dbReference type="PROSITE" id="PS50011"/>
    </source>
</evidence>
<dbReference type="Proteomes" id="UP000604825">
    <property type="component" value="Unassembled WGS sequence"/>
</dbReference>
<dbReference type="InterPro" id="IPR011009">
    <property type="entry name" value="Kinase-like_dom_sf"/>
</dbReference>
<feature type="domain" description="Protein kinase" evidence="12">
    <location>
        <begin position="51"/>
        <end position="312"/>
    </location>
</feature>
<dbReference type="PANTHER" id="PTHR48013">
    <property type="entry name" value="DUAL SPECIFICITY MITOGEN-ACTIVATED PROTEIN KINASE KINASE 5-RELATED"/>
    <property type="match status" value="1"/>
</dbReference>
<dbReference type="Pfam" id="PF00069">
    <property type="entry name" value="Pkinase"/>
    <property type="match status" value="1"/>
</dbReference>
<dbReference type="EMBL" id="CAJGYO010000001">
    <property type="protein sequence ID" value="CAD6206397.1"/>
    <property type="molecule type" value="Genomic_DNA"/>
</dbReference>
<comment type="catalytic activity">
    <reaction evidence="8">
        <text>L-threonyl-[protein] + ATP = O-phospho-L-threonyl-[protein] + ADP + H(+)</text>
        <dbReference type="Rhea" id="RHEA:46608"/>
        <dbReference type="Rhea" id="RHEA-COMP:11060"/>
        <dbReference type="Rhea" id="RHEA-COMP:11605"/>
        <dbReference type="ChEBI" id="CHEBI:15378"/>
        <dbReference type="ChEBI" id="CHEBI:30013"/>
        <dbReference type="ChEBI" id="CHEBI:30616"/>
        <dbReference type="ChEBI" id="CHEBI:61977"/>
        <dbReference type="ChEBI" id="CHEBI:456216"/>
        <dbReference type="EC" id="2.7.12.2"/>
    </reaction>
</comment>
<accession>A0A811MLM7</accession>
<dbReference type="Gene3D" id="3.30.200.20">
    <property type="entry name" value="Phosphorylase Kinase, domain 1"/>
    <property type="match status" value="1"/>
</dbReference>
<dbReference type="InterPro" id="IPR008271">
    <property type="entry name" value="Ser/Thr_kinase_AS"/>
</dbReference>
<comment type="caution">
    <text evidence="13">The sequence shown here is derived from an EMBL/GenBank/DDBJ whole genome shotgun (WGS) entry which is preliminary data.</text>
</comment>
<gene>
    <name evidence="13" type="ORF">NCGR_LOCUS4105</name>
</gene>
<dbReference type="AlphaFoldDB" id="A0A811MLM7"/>
<protein>
    <recommendedName>
        <fullName evidence="6">mitogen-activated protein kinase kinase</fullName>
        <ecNumber evidence="6">2.7.12.2</ecNumber>
    </recommendedName>
</protein>
<keyword evidence="1" id="KW-0808">Transferase</keyword>
<comment type="catalytic activity">
    <reaction evidence="7">
        <text>L-seryl-[protein] + ATP = O-phospho-L-seryl-[protein] + ADP + H(+)</text>
        <dbReference type="Rhea" id="RHEA:17989"/>
        <dbReference type="Rhea" id="RHEA-COMP:9863"/>
        <dbReference type="Rhea" id="RHEA-COMP:11604"/>
        <dbReference type="ChEBI" id="CHEBI:15378"/>
        <dbReference type="ChEBI" id="CHEBI:29999"/>
        <dbReference type="ChEBI" id="CHEBI:30616"/>
        <dbReference type="ChEBI" id="CHEBI:83421"/>
        <dbReference type="ChEBI" id="CHEBI:456216"/>
        <dbReference type="EC" id="2.7.12.2"/>
    </reaction>
</comment>
<keyword evidence="4 10" id="KW-0067">ATP-binding</keyword>
<dbReference type="CDD" id="cd06623">
    <property type="entry name" value="PKc_MAPKK_plant_like"/>
    <property type="match status" value="1"/>
</dbReference>
<comment type="similarity">
    <text evidence="5">Belongs to the protein kinase superfamily. STE Ser/Thr protein kinase family. MAP kinase kinase subfamily.</text>
</comment>
<dbReference type="PROSITE" id="PS00108">
    <property type="entry name" value="PROTEIN_KINASE_ST"/>
    <property type="match status" value="1"/>
</dbReference>
<dbReference type="GO" id="GO:0004708">
    <property type="term" value="F:MAP kinase kinase activity"/>
    <property type="evidence" value="ECO:0007669"/>
    <property type="project" value="UniProtKB-EC"/>
</dbReference>
<dbReference type="InterPro" id="IPR017441">
    <property type="entry name" value="Protein_kinase_ATP_BS"/>
</dbReference>
<evidence type="ECO:0000256" key="3">
    <source>
        <dbReference type="ARBA" id="ARBA00022777"/>
    </source>
</evidence>
<dbReference type="GO" id="GO:0004674">
    <property type="term" value="F:protein serine/threonine kinase activity"/>
    <property type="evidence" value="ECO:0007669"/>
    <property type="project" value="UniProtKB-KW"/>
</dbReference>
<proteinExistence type="inferred from homology"/>
<keyword evidence="14" id="KW-1185">Reference proteome</keyword>
<dbReference type="EC" id="2.7.12.2" evidence="6"/>
<reference evidence="13" key="1">
    <citation type="submission" date="2020-10" db="EMBL/GenBank/DDBJ databases">
        <authorList>
            <person name="Han B."/>
            <person name="Lu T."/>
            <person name="Zhao Q."/>
            <person name="Huang X."/>
            <person name="Zhao Y."/>
        </authorList>
    </citation>
    <scope>NUCLEOTIDE SEQUENCE</scope>
</reference>
<name>A0A811MLM7_9POAL</name>
<keyword evidence="2 10" id="KW-0547">Nucleotide-binding</keyword>
<keyword evidence="3" id="KW-0418">Kinase</keyword>
<dbReference type="PANTHER" id="PTHR48013:SF9">
    <property type="entry name" value="DUAL SPECIFICITY MITOGEN-ACTIVATED PROTEIN KINASE KINASE 5"/>
    <property type="match status" value="1"/>
</dbReference>
<feature type="binding site" evidence="10">
    <location>
        <position position="80"/>
    </location>
    <ligand>
        <name>ATP</name>
        <dbReference type="ChEBI" id="CHEBI:30616"/>
    </ligand>
</feature>
<evidence type="ECO:0000256" key="9">
    <source>
        <dbReference type="ARBA" id="ARBA00051693"/>
    </source>
</evidence>
<evidence type="ECO:0000256" key="7">
    <source>
        <dbReference type="ARBA" id="ARBA00049014"/>
    </source>
</evidence>
<keyword evidence="11" id="KW-0723">Serine/threonine-protein kinase</keyword>
<evidence type="ECO:0000256" key="6">
    <source>
        <dbReference type="ARBA" id="ARBA00038999"/>
    </source>
</evidence>
<evidence type="ECO:0000256" key="4">
    <source>
        <dbReference type="ARBA" id="ARBA00022840"/>
    </source>
</evidence>
<dbReference type="SMART" id="SM00220">
    <property type="entry name" value="S_TKc"/>
    <property type="match status" value="1"/>
</dbReference>
<organism evidence="13 14">
    <name type="scientific">Miscanthus lutarioriparius</name>
    <dbReference type="NCBI Taxonomy" id="422564"/>
    <lineage>
        <taxon>Eukaryota</taxon>
        <taxon>Viridiplantae</taxon>
        <taxon>Streptophyta</taxon>
        <taxon>Embryophyta</taxon>
        <taxon>Tracheophyta</taxon>
        <taxon>Spermatophyta</taxon>
        <taxon>Magnoliopsida</taxon>
        <taxon>Liliopsida</taxon>
        <taxon>Poales</taxon>
        <taxon>Poaceae</taxon>
        <taxon>PACMAD clade</taxon>
        <taxon>Panicoideae</taxon>
        <taxon>Andropogonodae</taxon>
        <taxon>Andropogoneae</taxon>
        <taxon>Saccharinae</taxon>
        <taxon>Miscanthus</taxon>
    </lineage>
</organism>
<comment type="catalytic activity">
    <reaction evidence="9">
        <text>L-tyrosyl-[protein] + ATP = O-phospho-L-tyrosyl-[protein] + ADP + H(+)</text>
        <dbReference type="Rhea" id="RHEA:10596"/>
        <dbReference type="Rhea" id="RHEA-COMP:10136"/>
        <dbReference type="Rhea" id="RHEA-COMP:20101"/>
        <dbReference type="ChEBI" id="CHEBI:15378"/>
        <dbReference type="ChEBI" id="CHEBI:30616"/>
        <dbReference type="ChEBI" id="CHEBI:46858"/>
        <dbReference type="ChEBI" id="CHEBI:61978"/>
        <dbReference type="ChEBI" id="CHEBI:456216"/>
        <dbReference type="EC" id="2.7.12.2"/>
    </reaction>
</comment>
<sequence length="333" mass="35660">MATARERRLPQLNLTLDMPSCSSRYPALAPIAAPNPSTSVARHSDFRPSDFERLAILGRGNGGTVYKVSHRGTSALYALKVLRGAEPAAVAEADIACRVDSPYIVRCHSVLPTASDDVSLLLELMEGGSLDSLVVGHGGLPEGAVAEVAAQVLSGLAYLRSRRVVHRDIKPANILVSRAGQVKLADFGIASVVSRAGEHCAAYEGTPAYMSPERFDTERLQDGHADRADPYAADVWNLGVTVIELVTGRYPMLPPGQTPSWPALMWAVCFGEPPALPDGVASPELRGFVAACLQKDHRKRATAVELLAHPFVAGRDVASSRRALRKVIQLRCS</sequence>
<evidence type="ECO:0000313" key="13">
    <source>
        <dbReference type="EMBL" id="CAD6206397.1"/>
    </source>
</evidence>
<evidence type="ECO:0000256" key="10">
    <source>
        <dbReference type="PROSITE-ProRule" id="PRU10141"/>
    </source>
</evidence>
<evidence type="ECO:0000256" key="8">
    <source>
        <dbReference type="ARBA" id="ARBA00049299"/>
    </source>
</evidence>
<dbReference type="PROSITE" id="PS00107">
    <property type="entry name" value="PROTEIN_KINASE_ATP"/>
    <property type="match status" value="1"/>
</dbReference>
<dbReference type="GO" id="GO:0051707">
    <property type="term" value="P:response to other organism"/>
    <property type="evidence" value="ECO:0007669"/>
    <property type="project" value="UniProtKB-ARBA"/>
</dbReference>
<dbReference type="SUPFAM" id="SSF56112">
    <property type="entry name" value="Protein kinase-like (PK-like)"/>
    <property type="match status" value="1"/>
</dbReference>